<gene>
    <name evidence="2" type="ORF">ISP19_05405</name>
</gene>
<sequence length="121" mass="12960">MILGLRTAIYPANDLTAAKQWYALLLNQQPYFDEPFYVGFQVSGFELGLVPDAQSGTGGPQPLWGVADITAAYAKLLELGAKPLDPVTDVGGGIKVAAVIDPFGNRFGIIENPHFDPANVR</sequence>
<name>A0ABS2K2C4_9GAMM</name>
<protein>
    <submittedName>
        <fullName evidence="2">VOC family protein</fullName>
    </submittedName>
</protein>
<keyword evidence="3" id="KW-1185">Reference proteome</keyword>
<organism evidence="2 3">
    <name type="scientific">Dyella flava</name>
    <dbReference type="NCBI Taxonomy" id="1920170"/>
    <lineage>
        <taxon>Bacteria</taxon>
        <taxon>Pseudomonadati</taxon>
        <taxon>Pseudomonadota</taxon>
        <taxon>Gammaproteobacteria</taxon>
        <taxon>Lysobacterales</taxon>
        <taxon>Rhodanobacteraceae</taxon>
        <taxon>Dyella</taxon>
    </lineage>
</organism>
<evidence type="ECO:0000313" key="3">
    <source>
        <dbReference type="Proteomes" id="UP001430149"/>
    </source>
</evidence>
<dbReference type="Pfam" id="PF00903">
    <property type="entry name" value="Glyoxalase"/>
    <property type="match status" value="1"/>
</dbReference>
<accession>A0ABS2K2C4</accession>
<comment type="caution">
    <text evidence="2">The sequence shown here is derived from an EMBL/GenBank/DDBJ whole genome shotgun (WGS) entry which is preliminary data.</text>
</comment>
<reference evidence="2" key="1">
    <citation type="submission" date="2020-10" db="EMBL/GenBank/DDBJ databases">
        <title>Phylogeny of dyella-like bacteria.</title>
        <authorList>
            <person name="Fu J."/>
        </authorList>
    </citation>
    <scope>NUCLEOTIDE SEQUENCE</scope>
    <source>
        <strain evidence="2">DHOC52</strain>
    </source>
</reference>
<dbReference type="Proteomes" id="UP001430149">
    <property type="component" value="Unassembled WGS sequence"/>
</dbReference>
<dbReference type="RefSeq" id="WP_204680339.1">
    <property type="nucleotide sequence ID" value="NZ_BSNR01000011.1"/>
</dbReference>
<dbReference type="InterPro" id="IPR004360">
    <property type="entry name" value="Glyas_Fos-R_dOase_dom"/>
</dbReference>
<dbReference type="SUPFAM" id="SSF54593">
    <property type="entry name" value="Glyoxalase/Bleomycin resistance protein/Dihydroxybiphenyl dioxygenase"/>
    <property type="match status" value="1"/>
</dbReference>
<dbReference type="Gene3D" id="3.10.180.10">
    <property type="entry name" value="2,3-Dihydroxybiphenyl 1,2-Dioxygenase, domain 1"/>
    <property type="match status" value="1"/>
</dbReference>
<dbReference type="InterPro" id="IPR037523">
    <property type="entry name" value="VOC_core"/>
</dbReference>
<dbReference type="InterPro" id="IPR029068">
    <property type="entry name" value="Glyas_Bleomycin-R_OHBP_Dase"/>
</dbReference>
<dbReference type="EMBL" id="JADIKE010000029">
    <property type="protein sequence ID" value="MBM7124810.1"/>
    <property type="molecule type" value="Genomic_DNA"/>
</dbReference>
<dbReference type="PROSITE" id="PS51819">
    <property type="entry name" value="VOC"/>
    <property type="match status" value="1"/>
</dbReference>
<evidence type="ECO:0000259" key="1">
    <source>
        <dbReference type="PROSITE" id="PS51819"/>
    </source>
</evidence>
<feature type="domain" description="VOC" evidence="1">
    <location>
        <begin position="4"/>
        <end position="112"/>
    </location>
</feature>
<evidence type="ECO:0000313" key="2">
    <source>
        <dbReference type="EMBL" id="MBM7124810.1"/>
    </source>
</evidence>
<proteinExistence type="predicted"/>